<dbReference type="RefSeq" id="WP_184633927.1">
    <property type="nucleotide sequence ID" value="NZ_BAABKT010000005.1"/>
</dbReference>
<comment type="caution">
    <text evidence="1">The sequence shown here is derived from an EMBL/GenBank/DDBJ whole genome shotgun (WGS) entry which is preliminary data.</text>
</comment>
<organism evidence="1 2">
    <name type="scientific">Streptomonospora salina</name>
    <dbReference type="NCBI Taxonomy" id="104205"/>
    <lineage>
        <taxon>Bacteria</taxon>
        <taxon>Bacillati</taxon>
        <taxon>Actinomycetota</taxon>
        <taxon>Actinomycetes</taxon>
        <taxon>Streptosporangiales</taxon>
        <taxon>Nocardiopsidaceae</taxon>
        <taxon>Streptomonospora</taxon>
    </lineage>
</organism>
<keyword evidence="2" id="KW-1185">Reference proteome</keyword>
<protein>
    <submittedName>
        <fullName evidence="1">Uncharacterized protein</fullName>
    </submittedName>
</protein>
<sequence>MSIDLDHVHDCPRAAAWTLEARDRGALVRVILACEVHAEALTETYLRGYTVDAIPAPEGRACGRSAHYRGSPVEAVPEAADGPDPDIYEAAPAGPDTGGAFLVSPAPDEPDETAGGDPAAYTVVSAVGGPVLGRVPADNTGDRWTPVVTVAGRDVLGPPFPAFGDAALWVCARLTVVLDAPRSTAGETSPLSVLEHGYKRHGAIWTSGYEGYD</sequence>
<accession>A0A841E4L9</accession>
<evidence type="ECO:0000313" key="1">
    <source>
        <dbReference type="EMBL" id="MBB5997712.1"/>
    </source>
</evidence>
<evidence type="ECO:0000313" key="2">
    <source>
        <dbReference type="Proteomes" id="UP000578077"/>
    </source>
</evidence>
<proteinExistence type="predicted"/>
<dbReference type="EMBL" id="JACHLY010000001">
    <property type="protein sequence ID" value="MBB5997712.1"/>
    <property type="molecule type" value="Genomic_DNA"/>
</dbReference>
<name>A0A841E4L9_9ACTN</name>
<dbReference type="Proteomes" id="UP000578077">
    <property type="component" value="Unassembled WGS sequence"/>
</dbReference>
<reference evidence="1 2" key="1">
    <citation type="submission" date="2020-08" db="EMBL/GenBank/DDBJ databases">
        <title>Sequencing the genomes of 1000 actinobacteria strains.</title>
        <authorList>
            <person name="Klenk H.-P."/>
        </authorList>
    </citation>
    <scope>NUCLEOTIDE SEQUENCE [LARGE SCALE GENOMIC DNA]</scope>
    <source>
        <strain evidence="1 2">DSM 44593</strain>
    </source>
</reference>
<gene>
    <name evidence="1" type="ORF">HNR25_001463</name>
</gene>
<dbReference type="AlphaFoldDB" id="A0A841E4L9"/>